<evidence type="ECO:0000256" key="6">
    <source>
        <dbReference type="ARBA" id="ARBA00022824"/>
    </source>
</evidence>
<dbReference type="PANTHER" id="PTHR13190">
    <property type="entry name" value="AUTOPHAGY-RELATED 2, ISOFORM A"/>
    <property type="match status" value="1"/>
</dbReference>
<dbReference type="InterPro" id="IPR026849">
    <property type="entry name" value="ATG2"/>
</dbReference>
<dbReference type="Gramene" id="Kaladp0018s0087.1.v1.1">
    <property type="protein sequence ID" value="Kaladp0018s0087.1.v1.1"/>
    <property type="gene ID" value="Kaladp0018s0087.v1.1"/>
</dbReference>
<evidence type="ECO:0000256" key="9">
    <source>
        <dbReference type="ARBA" id="ARBA00023136"/>
    </source>
</evidence>
<evidence type="ECO:0000256" key="5">
    <source>
        <dbReference type="ARBA" id="ARBA00022448"/>
    </source>
</evidence>
<feature type="compositionally biased region" description="Polar residues" evidence="12">
    <location>
        <begin position="1331"/>
        <end position="1349"/>
    </location>
</feature>
<dbReference type="GO" id="GO:0034727">
    <property type="term" value="P:piecemeal microautophagy of the nucleus"/>
    <property type="evidence" value="ECO:0007669"/>
    <property type="project" value="TreeGrafter"/>
</dbReference>
<sequence>MFPWNIAKSAEEMFSRWAMKRVCKFLLKKKLGQFILGEIDLDQLDVQLRAGTIQLFDLALNVDFLNQKLGQAGPVMIKEGSIGSLLVSMPWNGNGFEVEVDELELLLTPCVEHASRTNDETSTSDQGKNCLNHESRKPNRESSEDCMAAAMDIHEGVKTVARMVKWFLTSFHVKVKRLLVAYDPNRDGSNLGICPNLVLRISEIECGTCVSEDADSESGTDGQNILGISCLTNFFSFRGGVVEFLAIDDGSKESASPAVGTPSVEQIIESCASSKTTPVITGEGDGFSGTMKLSIPWKDGSLDTRKVDANMAVDPIMLMIEPSTIKWMVMFWDSFKRMEKDHHLATSSVYYNASSQLFSSVFGSTMTSAGKLSSIEESLSSSRKLSLGKEPTTSCLLPASLIISDWVPSPVNENQTDGRYEGLDFGTSVEQFFECFDGLRSSQTAMASSGILNWTCSVFNAITAASNLASGSYYVPPEQKHIEANVRASLASVSLIFSFNDDNHYKSCDSKEGRINVMACRQYLVVDVQTLLLDLQVCPQDIKLDVTMEHIELTYLTDWKNNKNFGSDDSHCNTKKECHDMQQLQYAVEDALPPTAMLARPDTKKSSRSSSETVGDILDTNCVNRLRFTGLEIDNKLKVQLLRTAGSLHFQVILNTDYEGRSEKPTSFSLRLPPFVFWVNFHVINMVAELLVKIRSENSPSSYVSGEKNEVTDSESTDRLKASHLQVGTQSKEKLLGTIYLIDARIIFCFPPGSNTFPTDCASWNHFVALDFSSSRLASDLRKEMGSAMSLKKGLSSTTSCSLHLNFGNTDIHLVNCEHEEVYGTQDKQALKFCSRKLLSISSKSSRRSAINMIWQEGSLSGPSITQKAKTLAASGMGSGNKIKGKDYEFASVNAVRDPRKREESCSQARNSFILSSSLILHVHLASLVVNLDSDCYKELHRLLNQVKMAVHIPTNTREDSAAQQTSLLVQCDSIEVLVSLDKEENIKKSLQSELPGSWSSLKLNALKFEFFSVLDLGGIRGASFLWVSHSEGKLWGRISETSDLDFLLISCSNSSMKRGDGQGSNTLSTSFAGADIIHLLEPGSSQNLTSVTIKCATIVAAGGRLDWLDAIPSFFSLRAEAELVDLGELQDSKSPKESSFALNLVDIGLSYEPYKNMVAAFGDDFDFVSPCSGNIKDEEPYFSCLLAAASLSLSNTRAIGAIEDAFKIRIQDLGLLLSPVSPPLHVSDPYCADHLRKVGYTKVAGEALLDLIVRTNCKSGLQWEVECFESLISIETCYDTTLGLIRLVSQLQQLFTPDVEESVVHLQTRWDNVQHALETNSLLEERTHCNSESGLSPSMNASNSTKSASDLTGLMDEICENAFQLDAYLDDLPDLQFHLSHEGCFSGDAHHFSQQSPQSMIISERVPGKGLNSQGDSCPDFIEDYCISALQPPTELYPKSQSSKKPRNSSVGVHNGWYQGTSLEIVDDHISESKDNDQLNFGEGSFPCLPAQDTVKPKACIQLKNIDMRWLMYAGSSWYNTENGRSSADVSGRDSSVCLEFALSGIGVQYEIFPDSEVLASKLALSVQDFHLYDSSKDAPWKLVLGYYHSKDHPRVSSSKAIKLNLEAVRPDPATPLEEYRLSIALLPMLVHLHQSQLDFLTSFFGGMGSSVDSDPQGISVSKLAISKSQTFGGHTITEEALLPFFQKFDIWPVLLRVDYTPRGVDLPALGSGKYAELVNIVPWKGIEIQLKHVHAMGIYGWNSVCDRIVGEWLEDVSQNQIHKLLQGLPTIRSLVSVGSGAAKLVSLPLKNYRKDRKLLKGMQRGTIAFLRSISLEAVALGVHLAAGAHDILFQAEYILAGIPPSVSQPAKSKEKDNIRANQPEDAQQGIIQACESFSNSLGEAASTLIGTPLKRYNSGASPGSALASAVCATPAAAIAPAAAAMRAVHCALLGVRNSLDPEHKKESLEKYLGHSPSPERHN</sequence>
<keyword evidence="8" id="KW-0445">Lipid transport</keyword>
<dbReference type="Pfam" id="PF13329">
    <property type="entry name" value="ATG2_CAD"/>
    <property type="match status" value="2"/>
</dbReference>
<dbReference type="PANTHER" id="PTHR13190:SF1">
    <property type="entry name" value="AUTOPHAGY-RELATED 2, ISOFORM A"/>
    <property type="match status" value="1"/>
</dbReference>
<keyword evidence="7" id="KW-0072">Autophagy</keyword>
<keyword evidence="9" id="KW-0472">Membrane</keyword>
<dbReference type="GO" id="GO:0050832">
    <property type="term" value="P:defense response to fungus"/>
    <property type="evidence" value="ECO:0007669"/>
    <property type="project" value="EnsemblPlants"/>
</dbReference>
<keyword evidence="14" id="KW-1185">Reference proteome</keyword>
<dbReference type="GO" id="GO:0034045">
    <property type="term" value="C:phagophore assembly site membrane"/>
    <property type="evidence" value="ECO:0007669"/>
    <property type="project" value="UniProtKB-SubCell"/>
</dbReference>
<comment type="catalytic activity">
    <reaction evidence="10">
        <text>a 1,2-diacyl-sn-glycero-3-phospho-L-serine(in) = a 1,2-diacyl-sn-glycero-3-phospho-L-serine(out)</text>
        <dbReference type="Rhea" id="RHEA:38663"/>
        <dbReference type="ChEBI" id="CHEBI:57262"/>
    </reaction>
</comment>
<evidence type="ECO:0000256" key="8">
    <source>
        <dbReference type="ARBA" id="ARBA00023055"/>
    </source>
</evidence>
<protein>
    <recommendedName>
        <fullName evidence="4">Autophagy-related protein 2</fullName>
    </recommendedName>
</protein>
<keyword evidence="6" id="KW-0256">Endoplasmic reticulum</keyword>
<dbReference type="OMA" id="SEECKSD"/>
<dbReference type="GO" id="GO:0042742">
    <property type="term" value="P:defense response to bacterium"/>
    <property type="evidence" value="ECO:0007669"/>
    <property type="project" value="EnsemblPlants"/>
</dbReference>
<keyword evidence="5" id="KW-0813">Transport</keyword>
<comment type="similarity">
    <text evidence="3">Belongs to the ATG2 family.</text>
</comment>
<name>A0A7N0T1I9_KALFE</name>
<dbReference type="GO" id="GO:0000045">
    <property type="term" value="P:autophagosome assembly"/>
    <property type="evidence" value="ECO:0007669"/>
    <property type="project" value="EnsemblPlants"/>
</dbReference>
<feature type="region of interest" description="Disordered" evidence="12">
    <location>
        <begin position="1329"/>
        <end position="1349"/>
    </location>
</feature>
<dbReference type="Proteomes" id="UP000594263">
    <property type="component" value="Unplaced"/>
</dbReference>
<feature type="compositionally biased region" description="Basic and acidic residues" evidence="12">
    <location>
        <begin position="131"/>
        <end position="143"/>
    </location>
</feature>
<evidence type="ECO:0000256" key="7">
    <source>
        <dbReference type="ARBA" id="ARBA00023006"/>
    </source>
</evidence>
<evidence type="ECO:0000256" key="10">
    <source>
        <dbReference type="ARBA" id="ARBA00024479"/>
    </source>
</evidence>
<dbReference type="GO" id="GO:0061723">
    <property type="term" value="P:glycophagy"/>
    <property type="evidence" value="ECO:0007669"/>
    <property type="project" value="TreeGrafter"/>
</dbReference>
<comment type="subcellular location">
    <subcellularLocation>
        <location evidence="1">Endoplasmic reticulum membrane</location>
        <topology evidence="1">Peripheral membrane protein</topology>
    </subcellularLocation>
    <subcellularLocation>
        <location evidence="2">Preautophagosomal structure membrane</location>
        <topology evidence="2">Peripheral membrane protein</topology>
    </subcellularLocation>
</comment>
<evidence type="ECO:0000256" key="3">
    <source>
        <dbReference type="ARBA" id="ARBA00009714"/>
    </source>
</evidence>
<dbReference type="GO" id="GO:0010150">
    <property type="term" value="P:leaf senescence"/>
    <property type="evidence" value="ECO:0007669"/>
    <property type="project" value="EnsemblPlants"/>
</dbReference>
<dbReference type="GO" id="GO:0061908">
    <property type="term" value="C:phagophore"/>
    <property type="evidence" value="ECO:0007669"/>
    <property type="project" value="TreeGrafter"/>
</dbReference>
<feature type="compositionally biased region" description="Polar residues" evidence="12">
    <location>
        <begin position="120"/>
        <end position="129"/>
    </location>
</feature>
<feature type="region of interest" description="Disordered" evidence="12">
    <location>
        <begin position="116"/>
        <end position="143"/>
    </location>
</feature>
<accession>A0A7N0T1I9</accession>
<dbReference type="GO" id="GO:0043495">
    <property type="term" value="F:protein-membrane adaptor activity"/>
    <property type="evidence" value="ECO:0007669"/>
    <property type="project" value="TreeGrafter"/>
</dbReference>
<evidence type="ECO:0000256" key="12">
    <source>
        <dbReference type="SAM" id="MobiDB-lite"/>
    </source>
</evidence>
<comment type="catalytic activity">
    <reaction evidence="11">
        <text>a 1,2-diacyl-sn-glycero-3-phosphoethanolamine(in) = a 1,2-diacyl-sn-glycero-3-phosphoethanolamine(out)</text>
        <dbReference type="Rhea" id="RHEA:38895"/>
        <dbReference type="ChEBI" id="CHEBI:64612"/>
    </reaction>
</comment>
<evidence type="ECO:0000256" key="2">
    <source>
        <dbReference type="ARBA" id="ARBA00004623"/>
    </source>
</evidence>
<evidence type="ECO:0000256" key="11">
    <source>
        <dbReference type="ARBA" id="ARBA00024615"/>
    </source>
</evidence>
<evidence type="ECO:0000256" key="1">
    <source>
        <dbReference type="ARBA" id="ARBA00004406"/>
    </source>
</evidence>
<evidence type="ECO:0000256" key="4">
    <source>
        <dbReference type="ARBA" id="ARBA00018070"/>
    </source>
</evidence>
<proteinExistence type="inferred from homology"/>
<dbReference type="GO" id="GO:0032266">
    <property type="term" value="F:phosphatidylinositol-3-phosphate binding"/>
    <property type="evidence" value="ECO:0007669"/>
    <property type="project" value="TreeGrafter"/>
</dbReference>
<organism evidence="13 14">
    <name type="scientific">Kalanchoe fedtschenkoi</name>
    <name type="common">Lavender scallops</name>
    <name type="synonym">South American air plant</name>
    <dbReference type="NCBI Taxonomy" id="63787"/>
    <lineage>
        <taxon>Eukaryota</taxon>
        <taxon>Viridiplantae</taxon>
        <taxon>Streptophyta</taxon>
        <taxon>Embryophyta</taxon>
        <taxon>Tracheophyta</taxon>
        <taxon>Spermatophyta</taxon>
        <taxon>Magnoliopsida</taxon>
        <taxon>eudicotyledons</taxon>
        <taxon>Gunneridae</taxon>
        <taxon>Pentapetalae</taxon>
        <taxon>Saxifragales</taxon>
        <taxon>Crassulaceae</taxon>
        <taxon>Kalanchoe</taxon>
    </lineage>
</organism>
<dbReference type="GO" id="GO:0006869">
    <property type="term" value="P:lipid transport"/>
    <property type="evidence" value="ECO:0007669"/>
    <property type="project" value="UniProtKB-KW"/>
</dbReference>
<evidence type="ECO:0000313" key="13">
    <source>
        <dbReference type="EnsemblPlants" id="Kaladp0018s0087.1.v1.1"/>
    </source>
</evidence>
<dbReference type="GO" id="GO:0000422">
    <property type="term" value="P:autophagy of mitochondrion"/>
    <property type="evidence" value="ECO:0007669"/>
    <property type="project" value="TreeGrafter"/>
</dbReference>
<dbReference type="GO" id="GO:0061709">
    <property type="term" value="P:reticulophagy"/>
    <property type="evidence" value="ECO:0007669"/>
    <property type="project" value="TreeGrafter"/>
</dbReference>
<evidence type="ECO:0000313" key="14">
    <source>
        <dbReference type="Proteomes" id="UP000594263"/>
    </source>
</evidence>
<dbReference type="EnsemblPlants" id="Kaladp0018s0087.1.v1.1">
    <property type="protein sequence ID" value="Kaladp0018s0087.1.v1.1"/>
    <property type="gene ID" value="Kaladp0018s0087.v1.1"/>
</dbReference>
<feature type="region of interest" description="Disordered" evidence="12">
    <location>
        <begin position="1945"/>
        <end position="1964"/>
    </location>
</feature>
<reference evidence="13" key="1">
    <citation type="submission" date="2021-01" db="UniProtKB">
        <authorList>
            <consortium name="EnsemblPlants"/>
        </authorList>
    </citation>
    <scope>IDENTIFICATION</scope>
</reference>
<dbReference type="GO" id="GO:0005789">
    <property type="term" value="C:endoplasmic reticulum membrane"/>
    <property type="evidence" value="ECO:0007669"/>
    <property type="project" value="UniProtKB-SubCell"/>
</dbReference>